<sequence length="260" mass="27151">MSAIPASAAPTAPQASGNAPRRPRNRQRNRGGRANAENGAPVAAPQLLPASVTPSVENSNHISNGAPTRGGRGGRRGGRGRGGDQPGAARSQPARTVPGGRRFGGQLTTGDDEISSQSDAQQLHAGASEFVPGQPVLISKGPKPRAPPQPRKRRMSKSTAPDIGTRIHEDVDNGNYECATYATLDPASLALRWALNRVAFVVVNLSHVAVSIRITRMAGHVVKSAESSCLVGNTSAIDLVTRAYAEPVTSLSRLVTTVDR</sequence>
<comment type="caution">
    <text evidence="2">The sequence shown here is derived from an EMBL/GenBank/DDBJ whole genome shotgun (WGS) entry which is preliminary data.</text>
</comment>
<feature type="compositionally biased region" description="Low complexity" evidence="1">
    <location>
        <begin position="32"/>
        <end position="41"/>
    </location>
</feature>
<protein>
    <submittedName>
        <fullName evidence="2">Uncharacterized protein</fullName>
    </submittedName>
</protein>
<evidence type="ECO:0000256" key="1">
    <source>
        <dbReference type="SAM" id="MobiDB-lite"/>
    </source>
</evidence>
<feature type="compositionally biased region" description="Polar residues" evidence="1">
    <location>
        <begin position="52"/>
        <end position="66"/>
    </location>
</feature>
<feature type="compositionally biased region" description="Low complexity" evidence="1">
    <location>
        <begin position="1"/>
        <end position="20"/>
    </location>
</feature>
<proteinExistence type="predicted"/>
<evidence type="ECO:0000313" key="2">
    <source>
        <dbReference type="EMBL" id="KAE9992077.1"/>
    </source>
</evidence>
<keyword evidence="3" id="KW-1185">Reference proteome</keyword>
<feature type="region of interest" description="Disordered" evidence="1">
    <location>
        <begin position="1"/>
        <end position="168"/>
    </location>
</feature>
<dbReference type="AlphaFoldDB" id="A0A8H3VR68"/>
<organism evidence="2 3">
    <name type="scientific">Venturia inaequalis</name>
    <name type="common">Apple scab fungus</name>
    <dbReference type="NCBI Taxonomy" id="5025"/>
    <lineage>
        <taxon>Eukaryota</taxon>
        <taxon>Fungi</taxon>
        <taxon>Dikarya</taxon>
        <taxon>Ascomycota</taxon>
        <taxon>Pezizomycotina</taxon>
        <taxon>Dothideomycetes</taxon>
        <taxon>Pleosporomycetidae</taxon>
        <taxon>Venturiales</taxon>
        <taxon>Venturiaceae</taxon>
        <taxon>Venturia</taxon>
    </lineage>
</organism>
<feature type="compositionally biased region" description="Basic residues" evidence="1">
    <location>
        <begin position="21"/>
        <end position="31"/>
    </location>
</feature>
<name>A0A8H3VR68_VENIN</name>
<dbReference type="EMBL" id="WNWR01000071">
    <property type="protein sequence ID" value="KAE9992077.1"/>
    <property type="molecule type" value="Genomic_DNA"/>
</dbReference>
<reference evidence="2 3" key="1">
    <citation type="submission" date="2019-07" db="EMBL/GenBank/DDBJ databases">
        <title>Venturia inaequalis Genome Resource.</title>
        <authorList>
            <person name="Lichtner F.J."/>
        </authorList>
    </citation>
    <scope>NUCLEOTIDE SEQUENCE [LARGE SCALE GENOMIC DNA]</scope>
    <source>
        <strain evidence="2 3">DMI_063113</strain>
    </source>
</reference>
<dbReference type="Proteomes" id="UP000490939">
    <property type="component" value="Unassembled WGS sequence"/>
</dbReference>
<gene>
    <name evidence="2" type="ORF">EG327_010178</name>
</gene>
<accession>A0A8H3VR68</accession>
<evidence type="ECO:0000313" key="3">
    <source>
        <dbReference type="Proteomes" id="UP000490939"/>
    </source>
</evidence>